<dbReference type="InterPro" id="IPR000558">
    <property type="entry name" value="Histone_H2B"/>
</dbReference>
<feature type="compositionally biased region" description="Basic residues" evidence="2">
    <location>
        <begin position="47"/>
        <end position="61"/>
    </location>
</feature>
<dbReference type="SMART" id="SM00427">
    <property type="entry name" value="H2B"/>
    <property type="match status" value="1"/>
</dbReference>
<dbReference type="AlphaFoldDB" id="A0A2C9M7L6"/>
<dbReference type="EnsemblMetazoa" id="BGLB039498-RA">
    <property type="protein sequence ID" value="BGLB039498-PA"/>
    <property type="gene ID" value="BGLB039498"/>
</dbReference>
<evidence type="ECO:0000313" key="3">
    <source>
        <dbReference type="EnsemblMetazoa" id="BGLB039498-PA"/>
    </source>
</evidence>
<dbReference type="Proteomes" id="UP000076420">
    <property type="component" value="Unassembled WGS sequence"/>
</dbReference>
<evidence type="ECO:0008006" key="5">
    <source>
        <dbReference type="Google" id="ProtNLM"/>
    </source>
</evidence>
<dbReference type="Gene3D" id="1.10.20.10">
    <property type="entry name" value="Histone, subunit A"/>
    <property type="match status" value="1"/>
</dbReference>
<dbReference type="SUPFAM" id="SSF47113">
    <property type="entry name" value="Histone-fold"/>
    <property type="match status" value="1"/>
</dbReference>
<dbReference type="OrthoDB" id="6155846at2759"/>
<proteinExistence type="inferred from homology"/>
<dbReference type="VEuPathDB" id="VectorBase:BGLB039498"/>
<evidence type="ECO:0000256" key="1">
    <source>
        <dbReference type="ARBA" id="ARBA00006846"/>
    </source>
</evidence>
<name>A0A2C9M7L6_BIOGL</name>
<evidence type="ECO:0000256" key="2">
    <source>
        <dbReference type="SAM" id="MobiDB-lite"/>
    </source>
</evidence>
<accession>A0A2C9M7L6</accession>
<dbReference type="KEGG" id="bgt:106060806"/>
<dbReference type="GO" id="GO:0000786">
    <property type="term" value="C:nucleosome"/>
    <property type="evidence" value="ECO:0007669"/>
    <property type="project" value="InterPro"/>
</dbReference>
<reference evidence="3" key="1">
    <citation type="submission" date="2020-05" db="UniProtKB">
        <authorList>
            <consortium name="EnsemblMetazoa"/>
        </authorList>
    </citation>
    <scope>IDENTIFICATION</scope>
    <source>
        <strain evidence="3">BB02</strain>
    </source>
</reference>
<dbReference type="VEuPathDB" id="VectorBase:BGLAX_045298"/>
<dbReference type="GO" id="GO:0003677">
    <property type="term" value="F:DNA binding"/>
    <property type="evidence" value="ECO:0007669"/>
    <property type="project" value="InterPro"/>
</dbReference>
<feature type="compositionally biased region" description="Polar residues" evidence="2">
    <location>
        <begin position="65"/>
        <end position="76"/>
    </location>
</feature>
<organism evidence="3 4">
    <name type="scientific">Biomphalaria glabrata</name>
    <name type="common">Bloodfluke planorb</name>
    <name type="synonym">Freshwater snail</name>
    <dbReference type="NCBI Taxonomy" id="6526"/>
    <lineage>
        <taxon>Eukaryota</taxon>
        <taxon>Metazoa</taxon>
        <taxon>Spiralia</taxon>
        <taxon>Lophotrochozoa</taxon>
        <taxon>Mollusca</taxon>
        <taxon>Gastropoda</taxon>
        <taxon>Heterobranchia</taxon>
        <taxon>Euthyneura</taxon>
        <taxon>Panpulmonata</taxon>
        <taxon>Hygrophila</taxon>
        <taxon>Lymnaeoidea</taxon>
        <taxon>Planorbidae</taxon>
        <taxon>Biomphalaria</taxon>
    </lineage>
</organism>
<dbReference type="STRING" id="6526.A0A2C9M7L6"/>
<dbReference type="GO" id="GO:0046982">
    <property type="term" value="F:protein heterodimerization activity"/>
    <property type="evidence" value="ECO:0007669"/>
    <property type="project" value="InterPro"/>
</dbReference>
<protein>
    <recommendedName>
        <fullName evidence="5">Histone H2A/H2B/H3 domain-containing protein</fullName>
    </recommendedName>
</protein>
<evidence type="ECO:0000313" key="4">
    <source>
        <dbReference type="Proteomes" id="UP000076420"/>
    </source>
</evidence>
<feature type="compositionally biased region" description="Basic residues" evidence="2">
    <location>
        <begin position="1"/>
        <end position="22"/>
    </location>
</feature>
<dbReference type="PRINTS" id="PR00621">
    <property type="entry name" value="HISTONEH2B"/>
</dbReference>
<dbReference type="RefSeq" id="XP_013074261.2">
    <property type="nucleotide sequence ID" value="XM_013218807.2"/>
</dbReference>
<comment type="similarity">
    <text evidence="1">Belongs to the histone H2B family.</text>
</comment>
<feature type="region of interest" description="Disordered" evidence="2">
    <location>
        <begin position="1"/>
        <end position="77"/>
    </location>
</feature>
<sequence length="178" mass="20202">MPRRKATKAKTTRGRRQGRPRAAKGNARASNYCRKARSSGKNAGTRRTTRRRRSRSSTRSRSRSETPNLFPTTAPDNMQGVKFNTYIKKVLKKVRPNMGMTKQTMALMDIFMKDTLDAIGKAAKTKMGKRKVLKPLIIKRALKTLMPRALWASADEHGMKAVELFNAAKAKAKKKRRR</sequence>
<dbReference type="GO" id="GO:0030527">
    <property type="term" value="F:structural constituent of chromatin"/>
    <property type="evidence" value="ECO:0007669"/>
    <property type="project" value="InterPro"/>
</dbReference>
<dbReference type="InterPro" id="IPR009072">
    <property type="entry name" value="Histone-fold"/>
</dbReference>
<gene>
    <name evidence="3" type="primary">106060806</name>
</gene>